<dbReference type="GO" id="GO:0015627">
    <property type="term" value="C:type II protein secretion system complex"/>
    <property type="evidence" value="ECO:0007669"/>
    <property type="project" value="InterPro"/>
</dbReference>
<dbReference type="Gene3D" id="3.30.700.10">
    <property type="entry name" value="Glycoprotein, Type 4 Pilin"/>
    <property type="match status" value="1"/>
</dbReference>
<protein>
    <submittedName>
        <fullName evidence="4">DUF1559 domain-containing protein</fullName>
    </submittedName>
</protein>
<feature type="domain" description="DUF1559" evidence="3">
    <location>
        <begin position="39"/>
        <end position="288"/>
    </location>
</feature>
<sequence length="306" mass="33908">MSLTSRSVTRGHQAFTLIELLVVIAIISILMGMLLPAVQKAREAAARIACANNLKQLGLAMHMYHNDHERLPPSRLGPTQATWAVLILPYLEQDNLYRAWDFRPDGLRGIYVLQSPMARQTSVKVYFCPSRRSSGELSVWGDFAQYDPNDPQQQLVHIPGALGDYAALVDRSGQDSPCHYVPSLHGAFEMGRGLSFSAFTDGLSNTLLIGEKHVPLTRHGYGWWDCSLYDGTASPFSSFCSTRAASADLPPTTHPQDMGWKFGSRHMTVVQFCLGDGSVRPIPTTINPYTFELLGNRNDGQVIPDW</sequence>
<keyword evidence="2" id="KW-0812">Transmembrane</keyword>
<evidence type="ECO:0000313" key="5">
    <source>
        <dbReference type="Proteomes" id="UP000542342"/>
    </source>
</evidence>
<keyword evidence="5" id="KW-1185">Reference proteome</keyword>
<dbReference type="PRINTS" id="PR00813">
    <property type="entry name" value="BCTERIALGSPG"/>
</dbReference>
<evidence type="ECO:0000256" key="2">
    <source>
        <dbReference type="SAM" id="Phobius"/>
    </source>
</evidence>
<dbReference type="NCBIfam" id="TIGR02532">
    <property type="entry name" value="IV_pilin_GFxxxE"/>
    <property type="match status" value="1"/>
</dbReference>
<dbReference type="PANTHER" id="PTHR30093">
    <property type="entry name" value="GENERAL SECRETION PATHWAY PROTEIN G"/>
    <property type="match status" value="1"/>
</dbReference>
<feature type="transmembrane region" description="Helical" evidence="2">
    <location>
        <begin position="20"/>
        <end position="38"/>
    </location>
</feature>
<dbReference type="InterPro" id="IPR011453">
    <property type="entry name" value="DUF1559"/>
</dbReference>
<dbReference type="InterPro" id="IPR027558">
    <property type="entry name" value="Pre_pil_HX9DG_C"/>
</dbReference>
<comment type="caution">
    <text evidence="4">The sequence shown here is derived from an EMBL/GenBank/DDBJ whole genome shotgun (WGS) entry which is preliminary data.</text>
</comment>
<accession>A0A7V8VDD5</accession>
<dbReference type="AlphaFoldDB" id="A0A7V8VDD5"/>
<dbReference type="Pfam" id="PF07596">
    <property type="entry name" value="SBP_bac_10"/>
    <property type="match status" value="1"/>
</dbReference>
<name>A0A7V8VDD5_9BACT</name>
<dbReference type="InterPro" id="IPR045584">
    <property type="entry name" value="Pilin-like"/>
</dbReference>
<organism evidence="4 5">
    <name type="scientific">Thermogemmata fonticola</name>
    <dbReference type="NCBI Taxonomy" id="2755323"/>
    <lineage>
        <taxon>Bacteria</taxon>
        <taxon>Pseudomonadati</taxon>
        <taxon>Planctomycetota</taxon>
        <taxon>Planctomycetia</taxon>
        <taxon>Gemmatales</taxon>
        <taxon>Gemmataceae</taxon>
        <taxon>Thermogemmata</taxon>
    </lineage>
</organism>
<dbReference type="SUPFAM" id="SSF54523">
    <property type="entry name" value="Pili subunits"/>
    <property type="match status" value="1"/>
</dbReference>
<keyword evidence="2" id="KW-1133">Transmembrane helix</keyword>
<evidence type="ECO:0000256" key="1">
    <source>
        <dbReference type="ARBA" id="ARBA00022481"/>
    </source>
</evidence>
<dbReference type="RefSeq" id="WP_194537369.1">
    <property type="nucleotide sequence ID" value="NZ_JACEFB010000003.1"/>
</dbReference>
<dbReference type="EMBL" id="JACEFB010000003">
    <property type="protein sequence ID" value="MBA2225945.1"/>
    <property type="molecule type" value="Genomic_DNA"/>
</dbReference>
<keyword evidence="2" id="KW-0472">Membrane</keyword>
<evidence type="ECO:0000259" key="3">
    <source>
        <dbReference type="Pfam" id="PF07596"/>
    </source>
</evidence>
<dbReference type="InterPro" id="IPR012902">
    <property type="entry name" value="N_methyl_site"/>
</dbReference>
<keyword evidence="1" id="KW-0488">Methylation</keyword>
<dbReference type="Pfam" id="PF07963">
    <property type="entry name" value="N_methyl"/>
    <property type="match status" value="1"/>
</dbReference>
<reference evidence="4 5" key="1">
    <citation type="submission" date="2020-07" db="EMBL/GenBank/DDBJ databases">
        <title>Thermogemmata thermophila gen. nov., sp. nov., a novel moderate thermophilic planctomycete from a Kamchatka hot spring.</title>
        <authorList>
            <person name="Elcheninov A.G."/>
            <person name="Podosokorskaya O.A."/>
            <person name="Kovaleva O.L."/>
            <person name="Novikov A."/>
            <person name="Bonch-Osmolovskaya E.A."/>
            <person name="Toshchakov S.V."/>
            <person name="Kublanov I.V."/>
        </authorList>
    </citation>
    <scope>NUCLEOTIDE SEQUENCE [LARGE SCALE GENOMIC DNA]</scope>
    <source>
        <strain evidence="4 5">2918</strain>
    </source>
</reference>
<dbReference type="PANTHER" id="PTHR30093:SF2">
    <property type="entry name" value="TYPE II SECRETION SYSTEM PROTEIN H"/>
    <property type="match status" value="1"/>
</dbReference>
<evidence type="ECO:0000313" key="4">
    <source>
        <dbReference type="EMBL" id="MBA2225945.1"/>
    </source>
</evidence>
<gene>
    <name evidence="4" type="ORF">H0921_07200</name>
</gene>
<proteinExistence type="predicted"/>
<dbReference type="Proteomes" id="UP000542342">
    <property type="component" value="Unassembled WGS sequence"/>
</dbReference>
<dbReference type="GO" id="GO:0015628">
    <property type="term" value="P:protein secretion by the type II secretion system"/>
    <property type="evidence" value="ECO:0007669"/>
    <property type="project" value="InterPro"/>
</dbReference>
<dbReference type="InterPro" id="IPR000983">
    <property type="entry name" value="Bac_GSPG_pilin"/>
</dbReference>
<dbReference type="NCBIfam" id="TIGR04294">
    <property type="entry name" value="pre_pil_HX9DG"/>
    <property type="match status" value="1"/>
</dbReference>